<dbReference type="PROSITE" id="PS51257">
    <property type="entry name" value="PROKAR_LIPOPROTEIN"/>
    <property type="match status" value="1"/>
</dbReference>
<feature type="signal peptide" evidence="2">
    <location>
        <begin position="1"/>
        <end position="19"/>
    </location>
</feature>
<dbReference type="KEGG" id="mpt:Mpe_A2175"/>
<gene>
    <name evidence="4" type="ordered locus">Mpe_A2175</name>
</gene>
<dbReference type="RefSeq" id="WP_011829768.1">
    <property type="nucleotide sequence ID" value="NC_008825.1"/>
</dbReference>
<dbReference type="PANTHER" id="PTHR34606">
    <property type="entry name" value="BON DOMAIN-CONTAINING PROTEIN"/>
    <property type="match status" value="1"/>
</dbReference>
<dbReference type="PROSITE" id="PS50914">
    <property type="entry name" value="BON"/>
    <property type="match status" value="1"/>
</dbReference>
<sequence>MKMSSRTLTTMSASTVLLAALALAGCNRNTEQAQAPADSGAGVAQSEQRMEQKVDQAQASAERGMDNAANAVKGAAQDATQATKNAAAEVGDKVGDAMITTTVNAELAKDPKLSALKIDVDTADGKVALRGTAPDSASRERATQLAMAVKGVVSVDNQLTIEPAKS</sequence>
<dbReference type="eggNOG" id="COG2823">
    <property type="taxonomic scope" value="Bacteria"/>
</dbReference>
<dbReference type="Pfam" id="PF04972">
    <property type="entry name" value="BON"/>
    <property type="match status" value="1"/>
</dbReference>
<feature type="domain" description="BON" evidence="3">
    <location>
        <begin position="95"/>
        <end position="163"/>
    </location>
</feature>
<dbReference type="InterPro" id="IPR007055">
    <property type="entry name" value="BON_dom"/>
</dbReference>
<proteinExistence type="predicted"/>
<dbReference type="STRING" id="420662.Mpe_A2175"/>
<evidence type="ECO:0000259" key="3">
    <source>
        <dbReference type="PROSITE" id="PS50914"/>
    </source>
</evidence>
<dbReference type="SMART" id="SM00749">
    <property type="entry name" value="BON"/>
    <property type="match status" value="1"/>
</dbReference>
<dbReference type="InterPro" id="IPR014004">
    <property type="entry name" value="Transpt-assoc_nodulatn_dom_bac"/>
</dbReference>
<keyword evidence="2" id="KW-0732">Signal</keyword>
<organism evidence="4 5">
    <name type="scientific">Methylibium petroleiphilum (strain ATCC BAA-1232 / LMG 22953 / PM1)</name>
    <dbReference type="NCBI Taxonomy" id="420662"/>
    <lineage>
        <taxon>Bacteria</taxon>
        <taxon>Pseudomonadati</taxon>
        <taxon>Pseudomonadota</taxon>
        <taxon>Betaproteobacteria</taxon>
        <taxon>Burkholderiales</taxon>
        <taxon>Sphaerotilaceae</taxon>
        <taxon>Methylibium</taxon>
    </lineage>
</organism>
<dbReference type="InterPro" id="IPR051686">
    <property type="entry name" value="Lipoprotein_DolP"/>
</dbReference>
<dbReference type="HOGENOM" id="CLU_121933_1_0_4"/>
<dbReference type="EMBL" id="CP000555">
    <property type="protein sequence ID" value="ABM95131.1"/>
    <property type="molecule type" value="Genomic_DNA"/>
</dbReference>
<protein>
    <submittedName>
        <fullName evidence="4">Osmotically inducible periplasmic protein</fullName>
    </submittedName>
</protein>
<accession>A2SHU2</accession>
<name>A2SHU2_METPP</name>
<dbReference type="Proteomes" id="UP000000366">
    <property type="component" value="Chromosome"/>
</dbReference>
<evidence type="ECO:0000256" key="2">
    <source>
        <dbReference type="SAM" id="SignalP"/>
    </source>
</evidence>
<evidence type="ECO:0000256" key="1">
    <source>
        <dbReference type="SAM" id="MobiDB-lite"/>
    </source>
</evidence>
<evidence type="ECO:0000313" key="5">
    <source>
        <dbReference type="Proteomes" id="UP000000366"/>
    </source>
</evidence>
<feature type="region of interest" description="Disordered" evidence="1">
    <location>
        <begin position="33"/>
        <end position="66"/>
    </location>
</feature>
<keyword evidence="5" id="KW-1185">Reference proteome</keyword>
<dbReference type="PANTHER" id="PTHR34606:SF15">
    <property type="entry name" value="BON DOMAIN-CONTAINING PROTEIN"/>
    <property type="match status" value="1"/>
</dbReference>
<feature type="chain" id="PRO_5002646314" evidence="2">
    <location>
        <begin position="20"/>
        <end position="166"/>
    </location>
</feature>
<reference evidence="4 5" key="1">
    <citation type="journal article" date="2007" name="J. Bacteriol.">
        <title>Whole-genome analysis of the methyl tert-butyl ether-degrading beta-proteobacterium Methylibium petroleiphilum PM1.</title>
        <authorList>
            <person name="Kane S.R."/>
            <person name="Chakicherla A.Y."/>
            <person name="Chain P.S.G."/>
            <person name="Schmidt R."/>
            <person name="Shin M.W."/>
            <person name="Legler T.C."/>
            <person name="Scow K.M."/>
            <person name="Larimer F.W."/>
            <person name="Lucas S.M."/>
            <person name="Richardson P.M."/>
            <person name="Hristova K.R."/>
        </authorList>
    </citation>
    <scope>NUCLEOTIDE SEQUENCE [LARGE SCALE GENOMIC DNA]</scope>
    <source>
        <strain evidence="5">ATCC BAA-1232 / LMG 22953 / PM1</strain>
    </source>
</reference>
<evidence type="ECO:0000313" key="4">
    <source>
        <dbReference type="EMBL" id="ABM95131.1"/>
    </source>
</evidence>
<dbReference type="Gene3D" id="3.30.1340.30">
    <property type="match status" value="1"/>
</dbReference>
<dbReference type="AlphaFoldDB" id="A2SHU2"/>